<dbReference type="EMBL" id="CM046394">
    <property type="protein sequence ID" value="KAI8545388.1"/>
    <property type="molecule type" value="Genomic_DNA"/>
</dbReference>
<keyword evidence="2" id="KW-1185">Reference proteome</keyword>
<name>A0ACC0MWH4_RHOML</name>
<dbReference type="Proteomes" id="UP001062846">
    <property type="component" value="Chromosome 7"/>
</dbReference>
<organism evidence="1 2">
    <name type="scientific">Rhododendron molle</name>
    <name type="common">Chinese azalea</name>
    <name type="synonym">Azalea mollis</name>
    <dbReference type="NCBI Taxonomy" id="49168"/>
    <lineage>
        <taxon>Eukaryota</taxon>
        <taxon>Viridiplantae</taxon>
        <taxon>Streptophyta</taxon>
        <taxon>Embryophyta</taxon>
        <taxon>Tracheophyta</taxon>
        <taxon>Spermatophyta</taxon>
        <taxon>Magnoliopsida</taxon>
        <taxon>eudicotyledons</taxon>
        <taxon>Gunneridae</taxon>
        <taxon>Pentapetalae</taxon>
        <taxon>asterids</taxon>
        <taxon>Ericales</taxon>
        <taxon>Ericaceae</taxon>
        <taxon>Ericoideae</taxon>
        <taxon>Rhodoreae</taxon>
        <taxon>Rhododendron</taxon>
    </lineage>
</organism>
<accession>A0ACC0MWH4</accession>
<protein>
    <submittedName>
        <fullName evidence="1">Uncharacterized protein</fullName>
    </submittedName>
</protein>
<comment type="caution">
    <text evidence="1">The sequence shown here is derived from an EMBL/GenBank/DDBJ whole genome shotgun (WGS) entry which is preliminary data.</text>
</comment>
<evidence type="ECO:0000313" key="1">
    <source>
        <dbReference type="EMBL" id="KAI8545388.1"/>
    </source>
</evidence>
<proteinExistence type="predicted"/>
<reference evidence="1" key="1">
    <citation type="submission" date="2022-02" db="EMBL/GenBank/DDBJ databases">
        <title>Plant Genome Project.</title>
        <authorList>
            <person name="Zhang R.-G."/>
        </authorList>
    </citation>
    <scope>NUCLEOTIDE SEQUENCE</scope>
    <source>
        <strain evidence="1">AT1</strain>
    </source>
</reference>
<evidence type="ECO:0000313" key="2">
    <source>
        <dbReference type="Proteomes" id="UP001062846"/>
    </source>
</evidence>
<sequence>MREYILATFCYLIICSWSPNPPVRAQFRQEPVLPARAVDLANQQLKCAERFLLQNDVVLARHISAVDLRDQWLRGVGTGPCPDWARIGDPRCS</sequence>
<gene>
    <name evidence="1" type="ORF">RHMOL_Rhmol07G0036100</name>
</gene>